<protein>
    <submittedName>
        <fullName evidence="1">Lipopolysaccharide kinase (Kdo/WaaP) family protein</fullName>
    </submittedName>
</protein>
<keyword evidence="1" id="KW-0418">Kinase</keyword>
<proteinExistence type="predicted"/>
<dbReference type="AlphaFoldDB" id="A0A1G9BK33"/>
<keyword evidence="2" id="KW-1185">Reference proteome</keyword>
<evidence type="ECO:0000313" key="1">
    <source>
        <dbReference type="EMBL" id="SDK39793.1"/>
    </source>
</evidence>
<sequence>MFNAYHASQPALTSPLVFTFMQGQIRSLTECEVVDSTTGYVWLEHGEPLTDLQAHRVIPQRRWVLSAHWQGQAVFAKIFLGQQAEKYATRDARGARWLQQGALTTPALLWQGVTQDGRAQVLIYAAVTNAQNAEELYQSADVAARLVLVERLVIALAQQHQAGLVQTDLHLKNFLMADEAVWTIDGDGIRKKTLSTQAAYQQLATLISKLSVLDQQAWIDRLLTVYQQQRQWHDDMRPAQVLAWAMRDNANAVREYVERKIFRNCTDVVWQQTPLFVLARHAAAMLPALTPEALESAMQAGNILKDGNSSTVVQTPLAQQEVVIKRYNIKHIAHALSRAWRPSRAAASWSNAHRLQYYGFLTPQPLAMLEQRRYGLRGKAYFISAYSGLPDAVAFFRTVNNEVLRQEALRQLALTCYQFYLLHIVHGDLKATNLQVDPRGKIIVMDLDSMRQYRCAKRALRAHVADIRRLLQNWKDDTSLYNALVNSFQAVYADATPLKLAGISI</sequence>
<dbReference type="Pfam" id="PF06293">
    <property type="entry name" value="Kdo"/>
    <property type="match status" value="1"/>
</dbReference>
<dbReference type="EMBL" id="FNFX01000002">
    <property type="protein sequence ID" value="SDK39793.1"/>
    <property type="molecule type" value="Genomic_DNA"/>
</dbReference>
<accession>A0A1G9BK33</accession>
<dbReference type="Gene3D" id="1.10.510.10">
    <property type="entry name" value="Transferase(Phosphotransferase) domain 1"/>
    <property type="match status" value="1"/>
</dbReference>
<reference evidence="2" key="1">
    <citation type="submission" date="2016-10" db="EMBL/GenBank/DDBJ databases">
        <authorList>
            <person name="Varghese N."/>
            <person name="Submissions S."/>
        </authorList>
    </citation>
    <scope>NUCLEOTIDE SEQUENCE [LARGE SCALE GENOMIC DNA]</scope>
    <source>
        <strain evidence="2">CBMB127</strain>
    </source>
</reference>
<keyword evidence="1" id="KW-0808">Transferase</keyword>
<organism evidence="1 2">
    <name type="scientific">Methylophilus rhizosphaerae</name>
    <dbReference type="NCBI Taxonomy" id="492660"/>
    <lineage>
        <taxon>Bacteria</taxon>
        <taxon>Pseudomonadati</taxon>
        <taxon>Pseudomonadota</taxon>
        <taxon>Betaproteobacteria</taxon>
        <taxon>Nitrosomonadales</taxon>
        <taxon>Methylophilaceae</taxon>
        <taxon>Methylophilus</taxon>
    </lineage>
</organism>
<name>A0A1G9BK33_9PROT</name>
<dbReference type="STRING" id="492660.SAMN05192566_1211"/>
<dbReference type="Proteomes" id="UP000198629">
    <property type="component" value="Unassembled WGS sequence"/>
</dbReference>
<dbReference type="SUPFAM" id="SSF56112">
    <property type="entry name" value="Protein kinase-like (PK-like)"/>
    <property type="match status" value="2"/>
</dbReference>
<dbReference type="InterPro" id="IPR011009">
    <property type="entry name" value="Kinase-like_dom_sf"/>
</dbReference>
<dbReference type="GO" id="GO:0016301">
    <property type="term" value="F:kinase activity"/>
    <property type="evidence" value="ECO:0007669"/>
    <property type="project" value="UniProtKB-KW"/>
</dbReference>
<gene>
    <name evidence="1" type="ORF">SAMN05192566_1211</name>
</gene>
<evidence type="ECO:0000313" key="2">
    <source>
        <dbReference type="Proteomes" id="UP000198629"/>
    </source>
</evidence>